<evidence type="ECO:0000313" key="8">
    <source>
        <dbReference type="Proteomes" id="UP001338125"/>
    </source>
</evidence>
<gene>
    <name evidence="7" type="ORF">PT974_06956</name>
</gene>
<keyword evidence="3" id="KW-0274">FAD</keyword>
<dbReference type="PROSITE" id="PS51257">
    <property type="entry name" value="PROKAR_LIPOPROTEIN"/>
    <property type="match status" value="1"/>
</dbReference>
<dbReference type="EMBL" id="JAVFKD010000012">
    <property type="protein sequence ID" value="KAK5993524.1"/>
    <property type="molecule type" value="Genomic_DNA"/>
</dbReference>
<evidence type="ECO:0000256" key="1">
    <source>
        <dbReference type="ARBA" id="ARBA00005466"/>
    </source>
</evidence>
<dbReference type="Pfam" id="PF01565">
    <property type="entry name" value="FAD_binding_4"/>
    <property type="match status" value="1"/>
</dbReference>
<reference evidence="7 8" key="1">
    <citation type="submission" date="2024-01" db="EMBL/GenBank/DDBJ databases">
        <title>Complete genome of Cladobotryum mycophilum ATHUM6906.</title>
        <authorList>
            <person name="Christinaki A.C."/>
            <person name="Myridakis A.I."/>
            <person name="Kouvelis V.N."/>
        </authorList>
    </citation>
    <scope>NUCLEOTIDE SEQUENCE [LARGE SCALE GENOMIC DNA]</scope>
    <source>
        <strain evidence="7 8">ATHUM6906</strain>
    </source>
</reference>
<protein>
    <submittedName>
        <fullName evidence="7">FAD-linked oxidoreductase</fullName>
    </submittedName>
</protein>
<feature type="domain" description="FAD-binding PCMH-type" evidence="6">
    <location>
        <begin position="61"/>
        <end position="233"/>
    </location>
</feature>
<keyword evidence="4" id="KW-0560">Oxidoreductase</keyword>
<dbReference type="Proteomes" id="UP001338125">
    <property type="component" value="Unassembled WGS sequence"/>
</dbReference>
<proteinExistence type="inferred from homology"/>
<dbReference type="PANTHER" id="PTHR42973">
    <property type="entry name" value="BINDING OXIDOREDUCTASE, PUTATIVE (AFU_ORTHOLOGUE AFUA_1G17690)-RELATED"/>
    <property type="match status" value="1"/>
</dbReference>
<dbReference type="InterPro" id="IPR036318">
    <property type="entry name" value="FAD-bd_PCMH-like_sf"/>
</dbReference>
<feature type="signal peptide" evidence="5">
    <location>
        <begin position="1"/>
        <end position="19"/>
    </location>
</feature>
<dbReference type="InterPro" id="IPR016169">
    <property type="entry name" value="FAD-bd_PCMH_sub2"/>
</dbReference>
<dbReference type="PANTHER" id="PTHR42973:SF13">
    <property type="entry name" value="FAD-BINDING PCMH-TYPE DOMAIN-CONTAINING PROTEIN"/>
    <property type="match status" value="1"/>
</dbReference>
<keyword evidence="8" id="KW-1185">Reference proteome</keyword>
<feature type="chain" id="PRO_5045908860" evidence="5">
    <location>
        <begin position="20"/>
        <end position="503"/>
    </location>
</feature>
<dbReference type="InterPro" id="IPR050416">
    <property type="entry name" value="FAD-linked_Oxidoreductase"/>
</dbReference>
<evidence type="ECO:0000256" key="2">
    <source>
        <dbReference type="ARBA" id="ARBA00022630"/>
    </source>
</evidence>
<organism evidence="7 8">
    <name type="scientific">Cladobotryum mycophilum</name>
    <dbReference type="NCBI Taxonomy" id="491253"/>
    <lineage>
        <taxon>Eukaryota</taxon>
        <taxon>Fungi</taxon>
        <taxon>Dikarya</taxon>
        <taxon>Ascomycota</taxon>
        <taxon>Pezizomycotina</taxon>
        <taxon>Sordariomycetes</taxon>
        <taxon>Hypocreomycetidae</taxon>
        <taxon>Hypocreales</taxon>
        <taxon>Hypocreaceae</taxon>
        <taxon>Cladobotryum</taxon>
    </lineage>
</organism>
<dbReference type="Gene3D" id="3.30.465.10">
    <property type="match status" value="1"/>
</dbReference>
<accession>A0ABR0SN40</accession>
<dbReference type="InterPro" id="IPR016166">
    <property type="entry name" value="FAD-bd_PCMH"/>
</dbReference>
<evidence type="ECO:0000313" key="7">
    <source>
        <dbReference type="EMBL" id="KAK5993524.1"/>
    </source>
</evidence>
<comment type="caution">
    <text evidence="7">The sequence shown here is derived from an EMBL/GenBank/DDBJ whole genome shotgun (WGS) entry which is preliminary data.</text>
</comment>
<evidence type="ECO:0000256" key="5">
    <source>
        <dbReference type="SAM" id="SignalP"/>
    </source>
</evidence>
<evidence type="ECO:0000256" key="4">
    <source>
        <dbReference type="ARBA" id="ARBA00023002"/>
    </source>
</evidence>
<name>A0ABR0SN40_9HYPO</name>
<evidence type="ECO:0000256" key="3">
    <source>
        <dbReference type="ARBA" id="ARBA00022827"/>
    </source>
</evidence>
<comment type="similarity">
    <text evidence="1">Belongs to the oxygen-dependent FAD-linked oxidoreductase family.</text>
</comment>
<keyword evidence="5" id="KW-0732">Signal</keyword>
<keyword evidence="2" id="KW-0285">Flavoprotein</keyword>
<sequence>MRQNAAALWAIACLTGALANPSASTAIACKGISKVIPNRVWYPLSIPYISETNAYWSVALKEIKPACLVLPKSAEDVAAAVRVLNQHPDVLYAVKSGGHDPNPRHSTIQGGVVISMRDLNGVAYDPRTKLAYVKPGGTWYDVISTLEPYGVAILGGRIGIVGVGGLLLQGGLSFLSAQYGLAADNIVGWETVTANGSIVNIDAAIDKELAVAMRGSGSQFGIVTKFTIRAYPIGKVWGGYRIYTEASADKIFEAVHEFIPNNAADPKAALIVSQLVLFGGIRSFVIFYFYQDGKPPVSGPLAKFLQIQPLIDQTSTQTYSSLLKKNGDLPGVVNARIAFSTLTIPYIPDNPQIYAEIADHFTSLYRGFLLNPLHLTSLCSIDFLPLPAVIAKHSEERGGNALGIKEADGDRLMIETQCTWAFKNDDSIIHELTNAMLTWLNMKIGQWIAKEDSLANYLPIMMNVADANQNVTGSYRDYASFKSLQQAIDPEGFFRQRGGGFKF</sequence>
<evidence type="ECO:0000259" key="6">
    <source>
        <dbReference type="PROSITE" id="PS51387"/>
    </source>
</evidence>
<dbReference type="InterPro" id="IPR006094">
    <property type="entry name" value="Oxid_FAD_bind_N"/>
</dbReference>
<dbReference type="SUPFAM" id="SSF56176">
    <property type="entry name" value="FAD-binding/transporter-associated domain-like"/>
    <property type="match status" value="1"/>
</dbReference>
<dbReference type="PROSITE" id="PS51387">
    <property type="entry name" value="FAD_PCMH"/>
    <property type="match status" value="1"/>
</dbReference>